<comment type="subcellular location">
    <subcellularLocation>
        <location evidence="6">Mitochondrion matrix</location>
    </subcellularLocation>
</comment>
<sequence>QNAGNCEGGEGIWGFAQNRGFLGQKSARYLQQELPVRIAHRIQGFRNLPFIIGCNPTILHVHELYIRAFQKLSDFPPIQVRSDESRYCALLRQLLEDHKDVVTLLAEGLRECRRHIQVTSPGHPWDTPGHTWDR</sequence>
<keyword evidence="2 6" id="KW-0808">Transferase</keyword>
<evidence type="ECO:0000256" key="6">
    <source>
        <dbReference type="RuleBase" id="RU366032"/>
    </source>
</evidence>
<comment type="similarity">
    <text evidence="6">Belongs to the PDK/BCKDK protein kinase family.</text>
</comment>
<dbReference type="InterPro" id="IPR018955">
    <property type="entry name" value="BCDHK/PDK_N"/>
</dbReference>
<dbReference type="GO" id="GO:0005759">
    <property type="term" value="C:mitochondrial matrix"/>
    <property type="evidence" value="ECO:0007669"/>
    <property type="project" value="UniProtKB-SubCell"/>
</dbReference>
<dbReference type="Pfam" id="PF10436">
    <property type="entry name" value="BCDHK_Adom3"/>
    <property type="match status" value="1"/>
</dbReference>
<gene>
    <name evidence="8" type="primary">LOC111945821</name>
</gene>
<name>A0A8C0U3F8_CYACU</name>
<dbReference type="Ensembl" id="ENSCCET00000003125.1">
    <property type="protein sequence ID" value="ENSCCEP00000001840.1"/>
    <property type="gene ID" value="ENSCCEG00000002137.1"/>
</dbReference>
<keyword evidence="1" id="KW-0597">Phosphoprotein</keyword>
<evidence type="ECO:0000256" key="1">
    <source>
        <dbReference type="ARBA" id="ARBA00022553"/>
    </source>
</evidence>
<evidence type="ECO:0000313" key="9">
    <source>
        <dbReference type="Proteomes" id="UP000694410"/>
    </source>
</evidence>
<keyword evidence="9" id="KW-1185">Reference proteome</keyword>
<evidence type="ECO:0000259" key="7">
    <source>
        <dbReference type="Pfam" id="PF10436"/>
    </source>
</evidence>
<dbReference type="InterPro" id="IPR036784">
    <property type="entry name" value="AK/P_DHK_N_sf"/>
</dbReference>
<protein>
    <recommendedName>
        <fullName evidence="6">Protein-serine/threonine kinase</fullName>
        <ecNumber evidence="6">2.7.11.-</ecNumber>
    </recommendedName>
</protein>
<organism evidence="8 9">
    <name type="scientific">Cyanistes caeruleus</name>
    <name type="common">Eurasian blue tit</name>
    <name type="synonym">Parus caeruleus</name>
    <dbReference type="NCBI Taxonomy" id="156563"/>
    <lineage>
        <taxon>Eukaryota</taxon>
        <taxon>Metazoa</taxon>
        <taxon>Chordata</taxon>
        <taxon>Craniata</taxon>
        <taxon>Vertebrata</taxon>
        <taxon>Euteleostomi</taxon>
        <taxon>Archelosauria</taxon>
        <taxon>Archosauria</taxon>
        <taxon>Dinosauria</taxon>
        <taxon>Saurischia</taxon>
        <taxon>Theropoda</taxon>
        <taxon>Coelurosauria</taxon>
        <taxon>Aves</taxon>
        <taxon>Neognathae</taxon>
        <taxon>Neoaves</taxon>
        <taxon>Telluraves</taxon>
        <taxon>Australaves</taxon>
        <taxon>Passeriformes</taxon>
        <taxon>Paridae</taxon>
        <taxon>Cyanistes</taxon>
    </lineage>
</organism>
<evidence type="ECO:0000256" key="5">
    <source>
        <dbReference type="ARBA" id="ARBA00022840"/>
    </source>
</evidence>
<keyword evidence="3 6" id="KW-0547">Nucleotide-binding</keyword>
<reference evidence="8" key="1">
    <citation type="submission" date="2025-08" db="UniProtKB">
        <authorList>
            <consortium name="Ensembl"/>
        </authorList>
    </citation>
    <scope>IDENTIFICATION</scope>
</reference>
<dbReference type="EC" id="2.7.11.-" evidence="6"/>
<evidence type="ECO:0000256" key="4">
    <source>
        <dbReference type="ARBA" id="ARBA00022777"/>
    </source>
</evidence>
<evidence type="ECO:0000313" key="8">
    <source>
        <dbReference type="Ensembl" id="ENSCCEP00000001840.1"/>
    </source>
</evidence>
<dbReference type="PANTHER" id="PTHR11947">
    <property type="entry name" value="PYRUVATE DEHYDROGENASE KINASE"/>
    <property type="match status" value="1"/>
</dbReference>
<dbReference type="GO" id="GO:0005524">
    <property type="term" value="F:ATP binding"/>
    <property type="evidence" value="ECO:0007669"/>
    <property type="project" value="UniProtKB-UniRule"/>
</dbReference>
<evidence type="ECO:0000256" key="3">
    <source>
        <dbReference type="ARBA" id="ARBA00022741"/>
    </source>
</evidence>
<dbReference type="GO" id="GO:0004740">
    <property type="term" value="F:pyruvate dehydrogenase (acetyl-transferring) kinase activity"/>
    <property type="evidence" value="ECO:0007669"/>
    <property type="project" value="TreeGrafter"/>
</dbReference>
<dbReference type="Gene3D" id="1.20.140.20">
    <property type="entry name" value="Alpha-ketoacid/pyruvate dehydrogenase kinase, N-terminal domain"/>
    <property type="match status" value="1"/>
</dbReference>
<feature type="domain" description="Branched-chain alpha-ketoacid dehydrogenase kinase/Pyruvate dehydrogenase kinase N-terminal" evidence="7">
    <location>
        <begin position="24"/>
        <end position="117"/>
    </location>
</feature>
<dbReference type="AlphaFoldDB" id="A0A8C0U3F8"/>
<accession>A0A8C0U3F8</accession>
<evidence type="ECO:0000256" key="2">
    <source>
        <dbReference type="ARBA" id="ARBA00022679"/>
    </source>
</evidence>
<dbReference type="Proteomes" id="UP000694410">
    <property type="component" value="Unplaced"/>
</dbReference>
<dbReference type="PANTHER" id="PTHR11947:SF20">
    <property type="entry name" value="[3-METHYL-2-OXOBUTANOATE DEHYDROGENASE [LIPOAMIDE]] KINASE, MITOCHONDRIAL"/>
    <property type="match status" value="1"/>
</dbReference>
<dbReference type="InterPro" id="IPR039028">
    <property type="entry name" value="BCKD/PDK"/>
</dbReference>
<keyword evidence="6" id="KW-0496">Mitochondrion</keyword>
<dbReference type="SUPFAM" id="SSF69012">
    <property type="entry name" value="alpha-ketoacid dehydrogenase kinase, N-terminal domain"/>
    <property type="match status" value="1"/>
</dbReference>
<reference evidence="8" key="2">
    <citation type="submission" date="2025-09" db="UniProtKB">
        <authorList>
            <consortium name="Ensembl"/>
        </authorList>
    </citation>
    <scope>IDENTIFICATION</scope>
</reference>
<keyword evidence="5 6" id="KW-0067">ATP-binding</keyword>
<proteinExistence type="inferred from homology"/>
<dbReference type="GO" id="GO:0010906">
    <property type="term" value="P:regulation of glucose metabolic process"/>
    <property type="evidence" value="ECO:0007669"/>
    <property type="project" value="TreeGrafter"/>
</dbReference>
<keyword evidence="4 6" id="KW-0418">Kinase</keyword>